<dbReference type="EMBL" id="LAZR01056814">
    <property type="protein sequence ID" value="KKK73371.1"/>
    <property type="molecule type" value="Genomic_DNA"/>
</dbReference>
<sequence length="54" mass="6567">MKIRFFGSSDCQDCLKIFVILEKFQIDYEYYDGHDVENDEVYNMCEEQYVKEVP</sequence>
<gene>
    <name evidence="1" type="ORF">LCGC14_2894510</name>
</gene>
<accession>A0A0F9AMG1</accession>
<evidence type="ECO:0000313" key="1">
    <source>
        <dbReference type="EMBL" id="KKK73371.1"/>
    </source>
</evidence>
<comment type="caution">
    <text evidence="1">The sequence shown here is derived from an EMBL/GenBank/DDBJ whole genome shotgun (WGS) entry which is preliminary data.</text>
</comment>
<name>A0A0F9AMG1_9ZZZZ</name>
<proteinExistence type="predicted"/>
<reference evidence="1" key="1">
    <citation type="journal article" date="2015" name="Nature">
        <title>Complex archaea that bridge the gap between prokaryotes and eukaryotes.</title>
        <authorList>
            <person name="Spang A."/>
            <person name="Saw J.H."/>
            <person name="Jorgensen S.L."/>
            <person name="Zaremba-Niedzwiedzka K."/>
            <person name="Martijn J."/>
            <person name="Lind A.E."/>
            <person name="van Eijk R."/>
            <person name="Schleper C."/>
            <person name="Guy L."/>
            <person name="Ettema T.J."/>
        </authorList>
    </citation>
    <scope>NUCLEOTIDE SEQUENCE</scope>
</reference>
<organism evidence="1">
    <name type="scientific">marine sediment metagenome</name>
    <dbReference type="NCBI Taxonomy" id="412755"/>
    <lineage>
        <taxon>unclassified sequences</taxon>
        <taxon>metagenomes</taxon>
        <taxon>ecological metagenomes</taxon>
    </lineage>
</organism>
<feature type="non-terminal residue" evidence="1">
    <location>
        <position position="54"/>
    </location>
</feature>
<dbReference type="AlphaFoldDB" id="A0A0F9AMG1"/>
<protein>
    <recommendedName>
        <fullName evidence="2">Glutaredoxin domain-containing protein</fullName>
    </recommendedName>
</protein>
<dbReference type="InterPro" id="IPR036249">
    <property type="entry name" value="Thioredoxin-like_sf"/>
</dbReference>
<dbReference type="SUPFAM" id="SSF52833">
    <property type="entry name" value="Thioredoxin-like"/>
    <property type="match status" value="1"/>
</dbReference>
<evidence type="ECO:0008006" key="2">
    <source>
        <dbReference type="Google" id="ProtNLM"/>
    </source>
</evidence>